<dbReference type="EMBL" id="FNCG01000004">
    <property type="protein sequence ID" value="SDG65905.1"/>
    <property type="molecule type" value="Genomic_DNA"/>
</dbReference>
<name>A0A1G7W1J8_9SPHI</name>
<evidence type="ECO:0000313" key="2">
    <source>
        <dbReference type="Proteomes" id="UP000199705"/>
    </source>
</evidence>
<dbReference type="InterPro" id="IPR007712">
    <property type="entry name" value="RelE/ParE_toxin"/>
</dbReference>
<dbReference type="RefSeq" id="WP_176844431.1">
    <property type="nucleotide sequence ID" value="NZ_CP071878.2"/>
</dbReference>
<reference evidence="2" key="1">
    <citation type="submission" date="2016-10" db="EMBL/GenBank/DDBJ databases">
        <authorList>
            <person name="Varghese N."/>
            <person name="Submissions S."/>
        </authorList>
    </citation>
    <scope>NUCLEOTIDE SEQUENCE [LARGE SCALE GENOMIC DNA]</scope>
    <source>
        <strain evidence="2">Gh-67</strain>
    </source>
</reference>
<organism evidence="1 2">
    <name type="scientific">Mucilaginibacter gossypii</name>
    <dbReference type="NCBI Taxonomy" id="551996"/>
    <lineage>
        <taxon>Bacteria</taxon>
        <taxon>Pseudomonadati</taxon>
        <taxon>Bacteroidota</taxon>
        <taxon>Sphingobacteriia</taxon>
        <taxon>Sphingobacteriales</taxon>
        <taxon>Sphingobacteriaceae</taxon>
        <taxon>Mucilaginibacter</taxon>
    </lineage>
</organism>
<evidence type="ECO:0000313" key="1">
    <source>
        <dbReference type="EMBL" id="SDG65905.1"/>
    </source>
</evidence>
<gene>
    <name evidence="1" type="ORF">SAMN05192573_104270</name>
</gene>
<keyword evidence="2" id="KW-1185">Reference proteome</keyword>
<proteinExistence type="predicted"/>
<dbReference type="AlphaFoldDB" id="A0A1G7W1J8"/>
<protein>
    <submittedName>
        <fullName evidence="1">ParE toxin of type II toxin-antitoxin system, parDE</fullName>
    </submittedName>
</protein>
<dbReference type="Pfam" id="PF05016">
    <property type="entry name" value="ParE_toxin"/>
    <property type="match status" value="1"/>
</dbReference>
<dbReference type="Proteomes" id="UP000199705">
    <property type="component" value="Unassembled WGS sequence"/>
</dbReference>
<accession>A0A1G7W1J8</accession>
<sequence>MNVTIKPKALKVIDAIVDFVESKNTPGSGARFALKFKTAIKRLAVPGVQHSICNHQVLAAFKYSCSHFNDWVIAFKIVDGELTVYEIIHGSLLF</sequence>
<dbReference type="STRING" id="551996.SAMN05192573_104270"/>